<sequence length="148" mass="16757">MSIWDAPVLDSPEPSVAEHVARYLRTDGESGYLEAGVTNLVLTTVGRKTGRLRRTGVFFGEDEGRYVLIASSFSGGPRHPSWYLNLRAHPEAQVQIKGERFLVRARTAGGEERARLWRRMTDVWPAYDTYQARSTREIPVVVLERVPD</sequence>
<keyword evidence="4" id="KW-1185">Reference proteome</keyword>
<evidence type="ECO:0000313" key="4">
    <source>
        <dbReference type="Proteomes" id="UP000572680"/>
    </source>
</evidence>
<gene>
    <name evidence="3" type="ORF">HNR61_005948</name>
</gene>
<dbReference type="AlphaFoldDB" id="A0A7W3LU43"/>
<proteinExistence type="inferred from homology"/>
<dbReference type="NCBIfam" id="TIGR00026">
    <property type="entry name" value="hi_GC_TIGR00026"/>
    <property type="match status" value="1"/>
</dbReference>
<dbReference type="Gene3D" id="2.30.110.10">
    <property type="entry name" value="Electron Transport, Fmn-binding Protein, Chain A"/>
    <property type="match status" value="1"/>
</dbReference>
<comment type="similarity">
    <text evidence="1">Belongs to the F420H(2)-dependent quinone reductase family.</text>
</comment>
<dbReference type="EMBL" id="JACJIA010000008">
    <property type="protein sequence ID" value="MBA8954294.1"/>
    <property type="molecule type" value="Genomic_DNA"/>
</dbReference>
<organism evidence="3 4">
    <name type="scientific">Actinomadura namibiensis</name>
    <dbReference type="NCBI Taxonomy" id="182080"/>
    <lineage>
        <taxon>Bacteria</taxon>
        <taxon>Bacillati</taxon>
        <taxon>Actinomycetota</taxon>
        <taxon>Actinomycetes</taxon>
        <taxon>Streptosporangiales</taxon>
        <taxon>Thermomonosporaceae</taxon>
        <taxon>Actinomadura</taxon>
    </lineage>
</organism>
<evidence type="ECO:0000256" key="2">
    <source>
        <dbReference type="ARBA" id="ARBA00049106"/>
    </source>
</evidence>
<dbReference type="GO" id="GO:0005886">
    <property type="term" value="C:plasma membrane"/>
    <property type="evidence" value="ECO:0007669"/>
    <property type="project" value="TreeGrafter"/>
</dbReference>
<dbReference type="InterPro" id="IPR004378">
    <property type="entry name" value="F420H2_quin_Rdtase"/>
</dbReference>
<dbReference type="SUPFAM" id="SSF50475">
    <property type="entry name" value="FMN-binding split barrel"/>
    <property type="match status" value="1"/>
</dbReference>
<reference evidence="3 4" key="1">
    <citation type="submission" date="2020-08" db="EMBL/GenBank/DDBJ databases">
        <title>Genomic Encyclopedia of Type Strains, Phase IV (KMG-IV): sequencing the most valuable type-strain genomes for metagenomic binning, comparative biology and taxonomic classification.</title>
        <authorList>
            <person name="Goeker M."/>
        </authorList>
    </citation>
    <scope>NUCLEOTIDE SEQUENCE [LARGE SCALE GENOMIC DNA]</scope>
    <source>
        <strain evidence="3 4">DSM 44197</strain>
    </source>
</reference>
<dbReference type="GO" id="GO:0070967">
    <property type="term" value="F:coenzyme F420 binding"/>
    <property type="evidence" value="ECO:0007669"/>
    <property type="project" value="TreeGrafter"/>
</dbReference>
<dbReference type="GO" id="GO:0016491">
    <property type="term" value="F:oxidoreductase activity"/>
    <property type="evidence" value="ECO:0007669"/>
    <property type="project" value="InterPro"/>
</dbReference>
<dbReference type="PANTHER" id="PTHR39428">
    <property type="entry name" value="F420H(2)-DEPENDENT QUINONE REDUCTASE RV1261C"/>
    <property type="match status" value="1"/>
</dbReference>
<accession>A0A7W3LU43</accession>
<dbReference type="InterPro" id="IPR012349">
    <property type="entry name" value="Split_barrel_FMN-bd"/>
</dbReference>
<protein>
    <submittedName>
        <fullName evidence="3">Deazaflavin-dependent oxidoreductase (Nitroreductase family)</fullName>
    </submittedName>
</protein>
<dbReference type="Proteomes" id="UP000572680">
    <property type="component" value="Unassembled WGS sequence"/>
</dbReference>
<evidence type="ECO:0000256" key="1">
    <source>
        <dbReference type="ARBA" id="ARBA00008710"/>
    </source>
</evidence>
<comment type="catalytic activity">
    <reaction evidence="2">
        <text>oxidized coenzyme F420-(gamma-L-Glu)(n) + a quinol + H(+) = reduced coenzyme F420-(gamma-L-Glu)(n) + a quinone</text>
        <dbReference type="Rhea" id="RHEA:39663"/>
        <dbReference type="Rhea" id="RHEA-COMP:12939"/>
        <dbReference type="Rhea" id="RHEA-COMP:14378"/>
        <dbReference type="ChEBI" id="CHEBI:15378"/>
        <dbReference type="ChEBI" id="CHEBI:24646"/>
        <dbReference type="ChEBI" id="CHEBI:132124"/>
        <dbReference type="ChEBI" id="CHEBI:133980"/>
        <dbReference type="ChEBI" id="CHEBI:139511"/>
    </reaction>
</comment>
<comment type="caution">
    <text evidence="3">The sequence shown here is derived from an EMBL/GenBank/DDBJ whole genome shotgun (WGS) entry which is preliminary data.</text>
</comment>
<dbReference type="Pfam" id="PF04075">
    <property type="entry name" value="F420H2_quin_red"/>
    <property type="match status" value="1"/>
</dbReference>
<dbReference type="PANTHER" id="PTHR39428:SF1">
    <property type="entry name" value="F420H(2)-DEPENDENT QUINONE REDUCTASE RV1261C"/>
    <property type="match status" value="1"/>
</dbReference>
<dbReference type="RefSeq" id="WP_182846382.1">
    <property type="nucleotide sequence ID" value="NZ_BAAALP010000023.1"/>
</dbReference>
<name>A0A7W3LU43_ACTNM</name>
<evidence type="ECO:0000313" key="3">
    <source>
        <dbReference type="EMBL" id="MBA8954294.1"/>
    </source>
</evidence>